<keyword evidence="1" id="KW-1133">Transmembrane helix</keyword>
<keyword evidence="1" id="KW-0812">Transmembrane</keyword>
<reference evidence="3" key="1">
    <citation type="submission" date="2016-10" db="EMBL/GenBank/DDBJ databases">
        <authorList>
            <person name="Varghese N."/>
            <person name="Submissions S."/>
        </authorList>
    </citation>
    <scope>NUCLEOTIDE SEQUENCE [LARGE SCALE GENOMIC DNA]</scope>
    <source>
        <strain evidence="3">DSM 20406</strain>
    </source>
</reference>
<dbReference type="OrthoDB" id="2038954at2"/>
<feature type="transmembrane region" description="Helical" evidence="1">
    <location>
        <begin position="118"/>
        <end position="134"/>
    </location>
</feature>
<accession>A0A1H6QV71</accession>
<dbReference type="EMBL" id="FNYK01000004">
    <property type="protein sequence ID" value="SEI44097.1"/>
    <property type="molecule type" value="Genomic_DNA"/>
</dbReference>
<feature type="transmembrane region" description="Helical" evidence="1">
    <location>
        <begin position="78"/>
        <end position="111"/>
    </location>
</feature>
<evidence type="ECO:0000256" key="1">
    <source>
        <dbReference type="SAM" id="Phobius"/>
    </source>
</evidence>
<organism evidence="2 3">
    <name type="scientific">Sharpea azabuensis</name>
    <dbReference type="NCBI Taxonomy" id="322505"/>
    <lineage>
        <taxon>Bacteria</taxon>
        <taxon>Bacillati</taxon>
        <taxon>Bacillota</taxon>
        <taxon>Erysipelotrichia</taxon>
        <taxon>Erysipelotrichales</taxon>
        <taxon>Coprobacillaceae</taxon>
        <taxon>Sharpea</taxon>
    </lineage>
</organism>
<sequence length="165" mass="18313">MNITIIANMISLLGAIVMVGIGLIKENKHVLEVQCLQFTLMGIANFMLKATSGGISNIVGILRNLYSLKKPMETPVKIGFIVLQVAISLLAGMNGLIGWLPIIATVIFTIFVDTKNPYVMKGVIVFTVGLWFIYDMHFHNYTASLFDIMTIVSNTFTAIKMYFSR</sequence>
<feature type="transmembrane region" description="Helical" evidence="1">
    <location>
        <begin position="6"/>
        <end position="25"/>
    </location>
</feature>
<name>A0A1H6QV71_9FIRM</name>
<dbReference type="AlphaFoldDB" id="A0A1H6QV71"/>
<evidence type="ECO:0000313" key="3">
    <source>
        <dbReference type="Proteomes" id="UP000183028"/>
    </source>
</evidence>
<keyword evidence="1" id="KW-0472">Membrane</keyword>
<keyword evidence="3" id="KW-1185">Reference proteome</keyword>
<protein>
    <submittedName>
        <fullName evidence="2">Inner membrane protein</fullName>
    </submittedName>
</protein>
<dbReference type="eggNOG" id="ENOG50332EU">
    <property type="taxonomic scope" value="Bacteria"/>
</dbReference>
<gene>
    <name evidence="2" type="ORF">SAMN04487834_100426</name>
</gene>
<evidence type="ECO:0000313" key="2">
    <source>
        <dbReference type="EMBL" id="SEI44097.1"/>
    </source>
</evidence>
<proteinExistence type="predicted"/>
<dbReference type="Pfam" id="PF10688">
    <property type="entry name" value="Imp-YgjV"/>
    <property type="match status" value="1"/>
</dbReference>
<dbReference type="RefSeq" id="WP_074731223.1">
    <property type="nucleotide sequence ID" value="NZ_CADABK010000016.1"/>
</dbReference>
<dbReference type="InterPro" id="IPR019629">
    <property type="entry name" value="Uncharacterised_HI1736/YgjV"/>
</dbReference>
<feature type="transmembrane region" description="Helical" evidence="1">
    <location>
        <begin position="46"/>
        <end position="66"/>
    </location>
</feature>
<dbReference type="Proteomes" id="UP000183028">
    <property type="component" value="Unassembled WGS sequence"/>
</dbReference>